<reference evidence="2" key="1">
    <citation type="journal article" date="2019" name="MBio">
        <title>Virus Genomes from Deep Sea Sediments Expand the Ocean Megavirome and Support Independent Origins of Viral Gigantism.</title>
        <authorList>
            <person name="Backstrom D."/>
            <person name="Yutin N."/>
            <person name="Jorgensen S.L."/>
            <person name="Dharamshi J."/>
            <person name="Homa F."/>
            <person name="Zaremba-Niedwiedzka K."/>
            <person name="Spang A."/>
            <person name="Wolf Y.I."/>
            <person name="Koonin E.V."/>
            <person name="Ettema T.J."/>
        </authorList>
    </citation>
    <scope>NUCLEOTIDE SEQUENCE</scope>
</reference>
<protein>
    <recommendedName>
        <fullName evidence="3">Transmembrane protein</fullName>
    </recommendedName>
</protein>
<feature type="transmembrane region" description="Helical" evidence="1">
    <location>
        <begin position="61"/>
        <end position="79"/>
    </location>
</feature>
<accession>A0A481YXP6</accession>
<name>A0A481YXP6_9VIRU</name>
<feature type="transmembrane region" description="Helical" evidence="1">
    <location>
        <begin position="21"/>
        <end position="41"/>
    </location>
</feature>
<sequence length="80" mass="8953">MSKFTAEDCEKLYDSADKWRVSVLAGFIFMLVSSPFLYTMLAKVTSPLGLNVASQSGCPTFIGLFITTVFFVLLVRLMMR</sequence>
<gene>
    <name evidence="2" type="ORF">LCMAC202_00270</name>
</gene>
<evidence type="ECO:0000256" key="1">
    <source>
        <dbReference type="SAM" id="Phobius"/>
    </source>
</evidence>
<keyword evidence="1" id="KW-0812">Transmembrane</keyword>
<keyword evidence="1" id="KW-1133">Transmembrane helix</keyword>
<dbReference type="EMBL" id="MK500369">
    <property type="protein sequence ID" value="QBK87691.1"/>
    <property type="molecule type" value="Genomic_DNA"/>
</dbReference>
<proteinExistence type="predicted"/>
<keyword evidence="1" id="KW-0472">Membrane</keyword>
<evidence type="ECO:0000313" key="2">
    <source>
        <dbReference type="EMBL" id="QBK87691.1"/>
    </source>
</evidence>
<organism evidence="2">
    <name type="scientific">Marseillevirus LCMAC202</name>
    <dbReference type="NCBI Taxonomy" id="2506606"/>
    <lineage>
        <taxon>Viruses</taxon>
        <taxon>Varidnaviria</taxon>
        <taxon>Bamfordvirae</taxon>
        <taxon>Nucleocytoviricota</taxon>
        <taxon>Megaviricetes</taxon>
        <taxon>Pimascovirales</taxon>
        <taxon>Pimascovirales incertae sedis</taxon>
        <taxon>Marseilleviridae</taxon>
    </lineage>
</organism>
<evidence type="ECO:0008006" key="3">
    <source>
        <dbReference type="Google" id="ProtNLM"/>
    </source>
</evidence>